<dbReference type="RefSeq" id="WP_284350465.1">
    <property type="nucleotide sequence ID" value="NZ_BRXS01000004.1"/>
</dbReference>
<dbReference type="EMBL" id="BRXS01000004">
    <property type="protein sequence ID" value="GLC25993.1"/>
    <property type="molecule type" value="Genomic_DNA"/>
</dbReference>
<comment type="caution">
    <text evidence="1">The sequence shown here is derived from an EMBL/GenBank/DDBJ whole genome shotgun (WGS) entry which is preliminary data.</text>
</comment>
<gene>
    <name evidence="1" type="ORF">rosag_25060</name>
</gene>
<dbReference type="InterPro" id="IPR011990">
    <property type="entry name" value="TPR-like_helical_dom_sf"/>
</dbReference>
<accession>A0AA37VB18</accession>
<protein>
    <recommendedName>
        <fullName evidence="3">SusD family protein</fullName>
    </recommendedName>
</protein>
<evidence type="ECO:0008006" key="3">
    <source>
        <dbReference type="Google" id="ProtNLM"/>
    </source>
</evidence>
<dbReference type="AlphaFoldDB" id="A0AA37VB18"/>
<dbReference type="Proteomes" id="UP001161325">
    <property type="component" value="Unassembled WGS sequence"/>
</dbReference>
<keyword evidence="2" id="KW-1185">Reference proteome</keyword>
<reference evidence="1" key="1">
    <citation type="submission" date="2022-08" db="EMBL/GenBank/DDBJ databases">
        <title>Draft genome sequencing of Roseisolibacter agri AW1220.</title>
        <authorList>
            <person name="Tobiishi Y."/>
            <person name="Tonouchi A."/>
        </authorList>
    </citation>
    <scope>NUCLEOTIDE SEQUENCE</scope>
    <source>
        <strain evidence="1">AW1220</strain>
    </source>
</reference>
<dbReference type="Gene3D" id="1.25.40.390">
    <property type="match status" value="1"/>
</dbReference>
<organism evidence="1 2">
    <name type="scientific">Roseisolibacter agri</name>
    <dbReference type="NCBI Taxonomy" id="2014610"/>
    <lineage>
        <taxon>Bacteria</taxon>
        <taxon>Pseudomonadati</taxon>
        <taxon>Gemmatimonadota</taxon>
        <taxon>Gemmatimonadia</taxon>
        <taxon>Gemmatimonadales</taxon>
        <taxon>Gemmatimonadaceae</taxon>
        <taxon>Roseisolibacter</taxon>
    </lineage>
</organism>
<sequence length="483" mass="52192">MRSIFNGRRRRATATLTAVAAATVLHGCSDTADTLLEAIDPDVINPAATQSSEGAQALYIGSFHRLRVALLGNTDTSGDYVWSGLLADEWSTSSTFIQNDEFDQRKIVDNNSAATALYRNLNRVRTAANQAIPVLREFRPAEQWKIAEMYLHRGLAEMQMAQDFCNGMPISDGTLPEYVEGLGQPQSVAQVFQRAVASFDSALALASGTDANNLLVARGARVGKARALLGLGNDKAAEAAALVTAANVPTNYAYEQTFTLTAGTNNIWGQNASSRRFTVGDSLEGNARNLRVANAIPFFSARDPRLPVVYTVSSNGRDTTKAQDGFTFSRTTNLYGQLTTVHLLSGLDARLVEAEARLIANDFAGMTTILNALRAAPPQYGAFGQQGGPAALTAAQLPPLTAPTTRDAAIDLYFREKAFWTFSRGQRLGDLRRLIRFYGRTAANTFPTGTHYRGGVYGTDVNIPITTQELTNPNFKGCTDRNA</sequence>
<evidence type="ECO:0000313" key="2">
    <source>
        <dbReference type="Proteomes" id="UP001161325"/>
    </source>
</evidence>
<evidence type="ECO:0000313" key="1">
    <source>
        <dbReference type="EMBL" id="GLC25993.1"/>
    </source>
</evidence>
<dbReference type="SUPFAM" id="SSF48452">
    <property type="entry name" value="TPR-like"/>
    <property type="match status" value="1"/>
</dbReference>
<name>A0AA37VB18_9BACT</name>
<proteinExistence type="predicted"/>